<proteinExistence type="inferred from homology"/>
<evidence type="ECO:0000313" key="8">
    <source>
        <dbReference type="EMBL" id="GLQ72345.1"/>
    </source>
</evidence>
<comment type="similarity">
    <text evidence="2">Belongs to the binding-protein-dependent transport system permease family. AraH/RbsC subfamily.</text>
</comment>
<sequence>MSVDVSKRNAARMELLRSNVPFISIVLVIVLFGIISGDRFLSERNWTFIAQQLPVLMLLAFAQLIIVTTGSIDISVGSSLGFSAFIGAMGMMYFGDVGLVLGVVAGMFIGAINGLIISVLKIPSFVTTLAMLIILRALLIIISDGSSIYITENEVQGSSGIRSVFAPWLLELGQYPTIFIVSAVIAVLMWIFYRKTAFGQQLKALGGNEEVLSLAGVSVNVVKVKVFAAAGFMVGLAAVINLARSGAATPQAGMMMELDAIAAVALGGTLLTGGHGSVVKTIIGALILTVVSNGLTIAGVPPSWSEVARGALLIVAIAISLDRKKIGIVK</sequence>
<dbReference type="EMBL" id="BSNX01000013">
    <property type="protein sequence ID" value="GLQ72345.1"/>
    <property type="molecule type" value="Genomic_DNA"/>
</dbReference>
<evidence type="ECO:0000256" key="2">
    <source>
        <dbReference type="ARBA" id="ARBA00007942"/>
    </source>
</evidence>
<dbReference type="GO" id="GO:0022857">
    <property type="term" value="F:transmembrane transporter activity"/>
    <property type="evidence" value="ECO:0007669"/>
    <property type="project" value="InterPro"/>
</dbReference>
<dbReference type="Pfam" id="PF02653">
    <property type="entry name" value="BPD_transp_2"/>
    <property type="match status" value="1"/>
</dbReference>
<keyword evidence="5 7" id="KW-1133">Transmembrane helix</keyword>
<feature type="transmembrane region" description="Helical" evidence="7">
    <location>
        <begin position="84"/>
        <end position="110"/>
    </location>
</feature>
<feature type="transmembrane region" description="Helical" evidence="7">
    <location>
        <begin position="278"/>
        <end position="298"/>
    </location>
</feature>
<comment type="caution">
    <text evidence="8">The sequence shown here is derived from an EMBL/GenBank/DDBJ whole genome shotgun (WGS) entry which is preliminary data.</text>
</comment>
<reference evidence="9" key="1">
    <citation type="journal article" date="2019" name="Int. J. Syst. Evol. Microbiol.">
        <title>The Global Catalogue of Microorganisms (GCM) 10K type strain sequencing project: providing services to taxonomists for standard genome sequencing and annotation.</title>
        <authorList>
            <consortium name="The Broad Institute Genomics Platform"/>
            <consortium name="The Broad Institute Genome Sequencing Center for Infectious Disease"/>
            <person name="Wu L."/>
            <person name="Ma J."/>
        </authorList>
    </citation>
    <scope>NUCLEOTIDE SEQUENCE [LARGE SCALE GENOMIC DNA]</scope>
    <source>
        <strain evidence="9">NBRC 15640</strain>
    </source>
</reference>
<protein>
    <recommendedName>
        <fullName evidence="10">ABC transporter permease</fullName>
    </recommendedName>
</protein>
<keyword evidence="6 7" id="KW-0472">Membrane</keyword>
<evidence type="ECO:0000313" key="9">
    <source>
        <dbReference type="Proteomes" id="UP001156690"/>
    </source>
</evidence>
<dbReference type="CDD" id="cd06579">
    <property type="entry name" value="TM_PBP1_transp_AraH_like"/>
    <property type="match status" value="1"/>
</dbReference>
<keyword evidence="9" id="KW-1185">Reference proteome</keyword>
<gene>
    <name evidence="8" type="ORF">GCM10007932_17050</name>
</gene>
<dbReference type="PANTHER" id="PTHR32196:SF72">
    <property type="entry name" value="RIBOSE IMPORT PERMEASE PROTEIN RBSC"/>
    <property type="match status" value="1"/>
</dbReference>
<comment type="subcellular location">
    <subcellularLocation>
        <location evidence="1">Cell inner membrane</location>
        <topology evidence="1">Multi-pass membrane protein</topology>
    </subcellularLocation>
</comment>
<feature type="transmembrane region" description="Helical" evidence="7">
    <location>
        <begin position="53"/>
        <end position="72"/>
    </location>
</feature>
<dbReference type="AlphaFoldDB" id="A0AAV5NNX0"/>
<evidence type="ECO:0008006" key="10">
    <source>
        <dbReference type="Google" id="ProtNLM"/>
    </source>
</evidence>
<feature type="transmembrane region" description="Helical" evidence="7">
    <location>
        <begin position="20"/>
        <end position="41"/>
    </location>
</feature>
<feature type="transmembrane region" description="Helical" evidence="7">
    <location>
        <begin position="175"/>
        <end position="193"/>
    </location>
</feature>
<feature type="transmembrane region" description="Helical" evidence="7">
    <location>
        <begin position="214"/>
        <end position="240"/>
    </location>
</feature>
<evidence type="ECO:0000256" key="6">
    <source>
        <dbReference type="ARBA" id="ARBA00023136"/>
    </source>
</evidence>
<keyword evidence="3" id="KW-1003">Cell membrane</keyword>
<dbReference type="PANTHER" id="PTHR32196">
    <property type="entry name" value="ABC TRANSPORTER PERMEASE PROTEIN YPHD-RELATED-RELATED"/>
    <property type="match status" value="1"/>
</dbReference>
<evidence type="ECO:0000256" key="7">
    <source>
        <dbReference type="SAM" id="Phobius"/>
    </source>
</evidence>
<dbReference type="InterPro" id="IPR001851">
    <property type="entry name" value="ABC_transp_permease"/>
</dbReference>
<evidence type="ECO:0000256" key="5">
    <source>
        <dbReference type="ARBA" id="ARBA00022989"/>
    </source>
</evidence>
<evidence type="ECO:0000256" key="3">
    <source>
        <dbReference type="ARBA" id="ARBA00022475"/>
    </source>
</evidence>
<organism evidence="8 9">
    <name type="scientific">Vibrio penaeicida</name>
    <dbReference type="NCBI Taxonomy" id="104609"/>
    <lineage>
        <taxon>Bacteria</taxon>
        <taxon>Pseudomonadati</taxon>
        <taxon>Pseudomonadota</taxon>
        <taxon>Gammaproteobacteria</taxon>
        <taxon>Vibrionales</taxon>
        <taxon>Vibrionaceae</taxon>
        <taxon>Vibrio</taxon>
    </lineage>
</organism>
<keyword evidence="4 7" id="KW-0812">Transmembrane</keyword>
<evidence type="ECO:0000256" key="4">
    <source>
        <dbReference type="ARBA" id="ARBA00022692"/>
    </source>
</evidence>
<accession>A0AAV5NNX0</accession>
<feature type="transmembrane region" description="Helical" evidence="7">
    <location>
        <begin position="252"/>
        <end position="271"/>
    </location>
</feature>
<dbReference type="RefSeq" id="WP_221768573.1">
    <property type="nucleotide sequence ID" value="NZ_AP025145.1"/>
</dbReference>
<name>A0AAV5NNX0_9VIBR</name>
<dbReference type="GO" id="GO:0005886">
    <property type="term" value="C:plasma membrane"/>
    <property type="evidence" value="ECO:0007669"/>
    <property type="project" value="UniProtKB-SubCell"/>
</dbReference>
<dbReference type="Proteomes" id="UP001156690">
    <property type="component" value="Unassembled WGS sequence"/>
</dbReference>
<evidence type="ECO:0000256" key="1">
    <source>
        <dbReference type="ARBA" id="ARBA00004429"/>
    </source>
</evidence>